<protein>
    <recommendedName>
        <fullName evidence="15">Protein kinase domain-containing protein</fullName>
    </recommendedName>
</protein>
<dbReference type="FunFam" id="3.80.10.10:FF:000101">
    <property type="entry name" value="LRR receptor-like serine/threonine-protein kinase ERECTA"/>
    <property type="match status" value="1"/>
</dbReference>
<dbReference type="Gene3D" id="3.30.200.20">
    <property type="entry name" value="Phosphorylase Kinase, domain 1"/>
    <property type="match status" value="1"/>
</dbReference>
<feature type="domain" description="Protein kinase" evidence="15">
    <location>
        <begin position="383"/>
        <end position="684"/>
    </location>
</feature>
<dbReference type="AlphaFoldDB" id="A0A9D4VDI9"/>
<dbReference type="PROSITE" id="PS50011">
    <property type="entry name" value="PROTEIN_KINASE_DOM"/>
    <property type="match status" value="1"/>
</dbReference>
<evidence type="ECO:0000256" key="5">
    <source>
        <dbReference type="ARBA" id="ARBA00022729"/>
    </source>
</evidence>
<dbReference type="InterPro" id="IPR046959">
    <property type="entry name" value="PRK1-6/SRF4-like"/>
</dbReference>
<keyword evidence="4 14" id="KW-0812">Transmembrane</keyword>
<dbReference type="Pfam" id="PF23598">
    <property type="entry name" value="LRR_14"/>
    <property type="match status" value="1"/>
</dbReference>
<dbReference type="Gene3D" id="1.10.510.10">
    <property type="entry name" value="Transferase(Phosphotransferase) domain 1"/>
    <property type="match status" value="1"/>
</dbReference>
<feature type="region of interest" description="Disordered" evidence="13">
    <location>
        <begin position="261"/>
        <end position="280"/>
    </location>
</feature>
<evidence type="ECO:0000256" key="3">
    <source>
        <dbReference type="ARBA" id="ARBA00022614"/>
    </source>
</evidence>
<keyword evidence="9 14" id="KW-1133">Transmembrane helix</keyword>
<feature type="compositionally biased region" description="Low complexity" evidence="13">
    <location>
        <begin position="346"/>
        <end position="357"/>
    </location>
</feature>
<dbReference type="SUPFAM" id="SSF56112">
    <property type="entry name" value="Protein kinase-like (PK-like)"/>
    <property type="match status" value="1"/>
</dbReference>
<dbReference type="Gene3D" id="3.80.10.10">
    <property type="entry name" value="Ribonuclease Inhibitor"/>
    <property type="match status" value="2"/>
</dbReference>
<dbReference type="PRINTS" id="PR00019">
    <property type="entry name" value="LEURICHRPT"/>
</dbReference>
<dbReference type="InterPro" id="IPR003591">
    <property type="entry name" value="Leu-rich_rpt_typical-subtyp"/>
</dbReference>
<dbReference type="OrthoDB" id="4062651at2759"/>
<dbReference type="GO" id="GO:0004672">
    <property type="term" value="F:protein kinase activity"/>
    <property type="evidence" value="ECO:0007669"/>
    <property type="project" value="InterPro"/>
</dbReference>
<gene>
    <name evidence="16" type="ORF">GOP47_0000219</name>
</gene>
<keyword evidence="17" id="KW-1185">Reference proteome</keyword>
<dbReference type="InterPro" id="IPR011009">
    <property type="entry name" value="Kinase-like_dom_sf"/>
</dbReference>
<evidence type="ECO:0000313" key="17">
    <source>
        <dbReference type="Proteomes" id="UP000886520"/>
    </source>
</evidence>
<evidence type="ECO:0000256" key="13">
    <source>
        <dbReference type="SAM" id="MobiDB-lite"/>
    </source>
</evidence>
<dbReference type="InterPro" id="IPR013210">
    <property type="entry name" value="LRR_N_plant-typ"/>
</dbReference>
<dbReference type="InterPro" id="IPR000719">
    <property type="entry name" value="Prot_kinase_dom"/>
</dbReference>
<evidence type="ECO:0000256" key="6">
    <source>
        <dbReference type="ARBA" id="ARBA00022737"/>
    </source>
</evidence>
<evidence type="ECO:0000256" key="8">
    <source>
        <dbReference type="ARBA" id="ARBA00022840"/>
    </source>
</evidence>
<feature type="transmembrane region" description="Helical" evidence="14">
    <location>
        <begin position="288"/>
        <end position="313"/>
    </location>
</feature>
<sequence>MVSDPHSALSNWNVSDDTPCSWNGVVCTNVPGSTFPRVTGLSVIGKNLSGSIVPALGALDALRRLSLQENNLTGRLPAQLFNATSLQTILLGRNQLTGPLPPEIGRLTGLQTLDISNNALSGTMPHSITKCTSLQTLVLANNLITGSIPSGLGASFHSLEQLDLSANRLSGPIPSDLGKLSSLQGTLNLSYNHLSGPIPATLGGLPYIVSLDLSHNNLSGKIPQDGSLGGQGPGPFLGNPLLCGFPLSAVCHVSPPLPSLPVEGSPSSMSSSSHQHTKAASRKSGLSVAAIVGIAVGDAIGIMMAAMLLMYWYSKTRICQEKVASPTAFAAMKSRKHGGSRRCFHGSSEVSSEASGSPEKSNEQGELVALDKGFSSDLDELLRASAYVLGKSGQGIVYKVVLGSGTPVAVRRLGEGGNQKQKEFESEVQAISKVRHPNVVRLLAYYWAADEKLLIYDYISNGTLASALHGNSKSPTKALTWRERITILQGAAKGLAHIHDCSPRKHVHGDIKTIKILLGPTRHAHVADFGLAKLISIATESEKVQPPPAHLASTNWPSTPRVSNSSRLYRAPESLVGETALMPSQKWDVYAFGVVILEVLSGRAPSAQMASLGIDLVAWIRTAVEEAQPYETFIDPNIAPTTSAHPSGLSTLLDLAIACTSPSPDLRPRMKAVAEAITKLAKSP</sequence>
<dbReference type="GO" id="GO:0016020">
    <property type="term" value="C:membrane"/>
    <property type="evidence" value="ECO:0007669"/>
    <property type="project" value="UniProtKB-SubCell"/>
</dbReference>
<evidence type="ECO:0000256" key="9">
    <source>
        <dbReference type="ARBA" id="ARBA00022989"/>
    </source>
</evidence>
<dbReference type="GO" id="GO:0005524">
    <property type="term" value="F:ATP binding"/>
    <property type="evidence" value="ECO:0007669"/>
    <property type="project" value="UniProtKB-KW"/>
</dbReference>
<dbReference type="InterPro" id="IPR032675">
    <property type="entry name" value="LRR_dom_sf"/>
</dbReference>
<evidence type="ECO:0000256" key="4">
    <source>
        <dbReference type="ARBA" id="ARBA00022692"/>
    </source>
</evidence>
<evidence type="ECO:0000256" key="10">
    <source>
        <dbReference type="ARBA" id="ARBA00023136"/>
    </source>
</evidence>
<dbReference type="Pfam" id="PF00069">
    <property type="entry name" value="Pkinase"/>
    <property type="match status" value="1"/>
</dbReference>
<evidence type="ECO:0000313" key="16">
    <source>
        <dbReference type="EMBL" id="KAI5084050.1"/>
    </source>
</evidence>
<organism evidence="16 17">
    <name type="scientific">Adiantum capillus-veneris</name>
    <name type="common">Maidenhair fern</name>
    <dbReference type="NCBI Taxonomy" id="13818"/>
    <lineage>
        <taxon>Eukaryota</taxon>
        <taxon>Viridiplantae</taxon>
        <taxon>Streptophyta</taxon>
        <taxon>Embryophyta</taxon>
        <taxon>Tracheophyta</taxon>
        <taxon>Polypodiopsida</taxon>
        <taxon>Polypodiidae</taxon>
        <taxon>Polypodiales</taxon>
        <taxon>Pteridineae</taxon>
        <taxon>Pteridaceae</taxon>
        <taxon>Vittarioideae</taxon>
        <taxon>Adiantum</taxon>
    </lineage>
</organism>
<keyword evidence="8" id="KW-0067">ATP-binding</keyword>
<dbReference type="EMBL" id="JABFUD020000001">
    <property type="protein sequence ID" value="KAI5084050.1"/>
    <property type="molecule type" value="Genomic_DNA"/>
</dbReference>
<evidence type="ECO:0000256" key="11">
    <source>
        <dbReference type="ARBA" id="ARBA00023170"/>
    </source>
</evidence>
<evidence type="ECO:0000256" key="14">
    <source>
        <dbReference type="SAM" id="Phobius"/>
    </source>
</evidence>
<evidence type="ECO:0000256" key="1">
    <source>
        <dbReference type="ARBA" id="ARBA00004479"/>
    </source>
</evidence>
<dbReference type="Pfam" id="PF08263">
    <property type="entry name" value="LRRNT_2"/>
    <property type="match status" value="1"/>
</dbReference>
<name>A0A9D4VDI9_ADICA</name>
<dbReference type="Pfam" id="PF00560">
    <property type="entry name" value="LRR_1"/>
    <property type="match status" value="2"/>
</dbReference>
<feature type="region of interest" description="Disordered" evidence="13">
    <location>
        <begin position="338"/>
        <end position="365"/>
    </location>
</feature>
<dbReference type="SUPFAM" id="SSF52058">
    <property type="entry name" value="L domain-like"/>
    <property type="match status" value="1"/>
</dbReference>
<keyword evidence="2" id="KW-0597">Phosphoprotein</keyword>
<keyword evidence="6" id="KW-0677">Repeat</keyword>
<evidence type="ECO:0000256" key="12">
    <source>
        <dbReference type="ARBA" id="ARBA00023180"/>
    </source>
</evidence>
<keyword evidence="10 14" id="KW-0472">Membrane</keyword>
<keyword evidence="3" id="KW-0433">Leucine-rich repeat</keyword>
<dbReference type="PANTHER" id="PTHR48007">
    <property type="entry name" value="LEUCINE-RICH REPEAT RECEPTOR-LIKE PROTEIN KINASE PXC1"/>
    <property type="match status" value="1"/>
</dbReference>
<dbReference type="Proteomes" id="UP000886520">
    <property type="component" value="Chromosome 1"/>
</dbReference>
<dbReference type="InterPro" id="IPR055414">
    <property type="entry name" value="LRR_R13L4/SHOC2-like"/>
</dbReference>
<keyword evidence="11" id="KW-0675">Receptor</keyword>
<evidence type="ECO:0000259" key="15">
    <source>
        <dbReference type="PROSITE" id="PS50011"/>
    </source>
</evidence>
<proteinExistence type="predicted"/>
<keyword evidence="5" id="KW-0732">Signal</keyword>
<dbReference type="FunFam" id="3.30.200.20:FF:000467">
    <property type="entry name" value="Leucine-rich repeat receptor-like protein kinase"/>
    <property type="match status" value="1"/>
</dbReference>
<keyword evidence="7" id="KW-0547">Nucleotide-binding</keyword>
<comment type="caution">
    <text evidence="16">The sequence shown here is derived from an EMBL/GenBank/DDBJ whole genome shotgun (WGS) entry which is preliminary data.</text>
</comment>
<accession>A0A9D4VDI9</accession>
<evidence type="ECO:0000256" key="2">
    <source>
        <dbReference type="ARBA" id="ARBA00022553"/>
    </source>
</evidence>
<comment type="subcellular location">
    <subcellularLocation>
        <location evidence="1">Membrane</location>
        <topology evidence="1">Single-pass type I membrane protein</topology>
    </subcellularLocation>
</comment>
<dbReference type="PANTHER" id="PTHR48007:SF9">
    <property type="entry name" value="PROTEIN KINASE DOMAIN-CONTAINING PROTEIN"/>
    <property type="match status" value="1"/>
</dbReference>
<dbReference type="InterPro" id="IPR001611">
    <property type="entry name" value="Leu-rich_rpt"/>
</dbReference>
<dbReference type="FunFam" id="3.80.10.10:FF:000722">
    <property type="entry name" value="Leucine-rich repeat receptor-like protein kinase"/>
    <property type="match status" value="1"/>
</dbReference>
<evidence type="ECO:0000256" key="7">
    <source>
        <dbReference type="ARBA" id="ARBA00022741"/>
    </source>
</evidence>
<dbReference type="SMART" id="SM00369">
    <property type="entry name" value="LRR_TYP"/>
    <property type="match status" value="5"/>
</dbReference>
<keyword evidence="12" id="KW-0325">Glycoprotein</keyword>
<reference evidence="16" key="1">
    <citation type="submission" date="2021-01" db="EMBL/GenBank/DDBJ databases">
        <title>Adiantum capillus-veneris genome.</title>
        <authorList>
            <person name="Fang Y."/>
            <person name="Liao Q."/>
        </authorList>
    </citation>
    <scope>NUCLEOTIDE SEQUENCE</scope>
    <source>
        <strain evidence="16">H3</strain>
        <tissue evidence="16">Leaf</tissue>
    </source>
</reference>